<dbReference type="PANTHER" id="PTHR45398">
    <property type="match status" value="1"/>
</dbReference>
<dbReference type="InterPro" id="IPR042099">
    <property type="entry name" value="ANL_N_sf"/>
</dbReference>
<accession>A0ABR7HRV4</accession>
<dbReference type="InterPro" id="IPR020845">
    <property type="entry name" value="AMP-binding_CS"/>
</dbReference>
<evidence type="ECO:0000259" key="2">
    <source>
        <dbReference type="Pfam" id="PF13193"/>
    </source>
</evidence>
<dbReference type="Pfam" id="PF00501">
    <property type="entry name" value="AMP-binding"/>
    <property type="match status" value="1"/>
</dbReference>
<dbReference type="Gene3D" id="3.30.300.30">
    <property type="match status" value="1"/>
</dbReference>
<dbReference type="InterPro" id="IPR045851">
    <property type="entry name" value="AMP-bd_C_sf"/>
</dbReference>
<dbReference type="EMBL" id="JACOPR010000002">
    <property type="protein sequence ID" value="MBC5730238.1"/>
    <property type="molecule type" value="Genomic_DNA"/>
</dbReference>
<dbReference type="Proteomes" id="UP000660021">
    <property type="component" value="Unassembled WGS sequence"/>
</dbReference>
<feature type="domain" description="AMP-dependent synthetase/ligase" evidence="1">
    <location>
        <begin position="8"/>
        <end position="350"/>
    </location>
</feature>
<comment type="caution">
    <text evidence="3">The sequence shown here is derived from an EMBL/GenBank/DDBJ whole genome shotgun (WGS) entry which is preliminary data.</text>
</comment>
<dbReference type="Gene3D" id="3.40.50.12780">
    <property type="entry name" value="N-terminal domain of ligase-like"/>
    <property type="match status" value="1"/>
</dbReference>
<evidence type="ECO:0000259" key="1">
    <source>
        <dbReference type="Pfam" id="PF00501"/>
    </source>
</evidence>
<dbReference type="PANTHER" id="PTHR45398:SF1">
    <property type="entry name" value="ENZYME, PUTATIVE (JCVI)-RELATED"/>
    <property type="match status" value="1"/>
</dbReference>
<sequence length="490" mass="52770">MRLLERLRENCGRLGERPAFCSGGETMSWAVLGAKVRATAAMLAQGRGPVVVYGHKEPWMPACFLACLLAGRPYLPADRSWPHERVRRAAELAGATLLLAVEPMKLPGLETWDRGALEALPDPGTWCECMAGPAEIAYIIFTSGSTGVPKGVPISRGSLDHFLTWALSLPGIAACAGRGVLNQAGYAFDLSVADLYLAVMTGGTHTALTGEEQSDFSTMFARMWKSGAGLLVATPTFLRLCLTDASFCCGQMGTLGGVLSCGEVLRSRTAEKLFRRFPKLLLYNAYGPTEGTCAVSAAFIHPEDCGSELPIGEMARCGADISIEIGGAPCPEGTVGEIVLRGAQLSPGYLNGIPGGFRDTLTGRAYGTGDLGIIRDGKLWYRGRMDEQIKYRGYRVEPGEIEAALETLSGIERVAVLPRLGRDGGVQGLVAFVESPQLPDWSGVKEELEQRLPPWMCPGQYEWVEHMPLTPNGKCDRNTLKEWVRDGKPG</sequence>
<proteinExistence type="predicted"/>
<dbReference type="Pfam" id="PF13193">
    <property type="entry name" value="AMP-binding_C"/>
    <property type="match status" value="1"/>
</dbReference>
<evidence type="ECO:0000313" key="4">
    <source>
        <dbReference type="Proteomes" id="UP000660021"/>
    </source>
</evidence>
<dbReference type="InterPro" id="IPR025110">
    <property type="entry name" value="AMP-bd_C"/>
</dbReference>
<dbReference type="PROSITE" id="PS00455">
    <property type="entry name" value="AMP_BINDING"/>
    <property type="match status" value="1"/>
</dbReference>
<keyword evidence="4" id="KW-1185">Reference proteome</keyword>
<dbReference type="InterPro" id="IPR000873">
    <property type="entry name" value="AMP-dep_synth/lig_dom"/>
</dbReference>
<dbReference type="RefSeq" id="WP_186963229.1">
    <property type="nucleotide sequence ID" value="NZ_JACOPR010000002.1"/>
</dbReference>
<name>A0ABR7HRV4_9FIRM</name>
<feature type="domain" description="AMP-binding enzyme C-terminal" evidence="2">
    <location>
        <begin position="400"/>
        <end position="474"/>
    </location>
</feature>
<reference evidence="3 4" key="1">
    <citation type="submission" date="2020-08" db="EMBL/GenBank/DDBJ databases">
        <title>Genome public.</title>
        <authorList>
            <person name="Liu C."/>
            <person name="Sun Q."/>
        </authorList>
    </citation>
    <scope>NUCLEOTIDE SEQUENCE [LARGE SCALE GENOMIC DNA]</scope>
    <source>
        <strain evidence="3 4">New-38</strain>
    </source>
</reference>
<dbReference type="SUPFAM" id="SSF56801">
    <property type="entry name" value="Acetyl-CoA synthetase-like"/>
    <property type="match status" value="1"/>
</dbReference>
<gene>
    <name evidence="3" type="ORF">H8S34_05230</name>
</gene>
<evidence type="ECO:0000313" key="3">
    <source>
        <dbReference type="EMBL" id="MBC5730238.1"/>
    </source>
</evidence>
<protein>
    <submittedName>
        <fullName evidence="3">AMP-binding protein</fullName>
    </submittedName>
</protein>
<organism evidence="3 4">
    <name type="scientific">Pseudoflavonifractor hominis</name>
    <dbReference type="NCBI Taxonomy" id="2763059"/>
    <lineage>
        <taxon>Bacteria</taxon>
        <taxon>Bacillati</taxon>
        <taxon>Bacillota</taxon>
        <taxon>Clostridia</taxon>
        <taxon>Eubacteriales</taxon>
        <taxon>Oscillospiraceae</taxon>
        <taxon>Pseudoflavonifractor</taxon>
    </lineage>
</organism>